<gene>
    <name evidence="2" type="ORF">B0H16DRAFT_1536584</name>
</gene>
<reference evidence="2" key="1">
    <citation type="submission" date="2023-03" db="EMBL/GenBank/DDBJ databases">
        <title>Massive genome expansion in bonnet fungi (Mycena s.s.) driven by repeated elements and novel gene families across ecological guilds.</title>
        <authorList>
            <consortium name="Lawrence Berkeley National Laboratory"/>
            <person name="Harder C.B."/>
            <person name="Miyauchi S."/>
            <person name="Viragh M."/>
            <person name="Kuo A."/>
            <person name="Thoen E."/>
            <person name="Andreopoulos B."/>
            <person name="Lu D."/>
            <person name="Skrede I."/>
            <person name="Drula E."/>
            <person name="Henrissat B."/>
            <person name="Morin E."/>
            <person name="Kohler A."/>
            <person name="Barry K."/>
            <person name="LaButti K."/>
            <person name="Morin E."/>
            <person name="Salamov A."/>
            <person name="Lipzen A."/>
            <person name="Mereny Z."/>
            <person name="Hegedus B."/>
            <person name="Baldrian P."/>
            <person name="Stursova M."/>
            <person name="Weitz H."/>
            <person name="Taylor A."/>
            <person name="Grigoriev I.V."/>
            <person name="Nagy L.G."/>
            <person name="Martin F."/>
            <person name="Kauserud H."/>
        </authorList>
    </citation>
    <scope>NUCLEOTIDE SEQUENCE</scope>
    <source>
        <strain evidence="2">CBHHK182m</strain>
    </source>
</reference>
<feature type="region of interest" description="Disordered" evidence="1">
    <location>
        <begin position="154"/>
        <end position="179"/>
    </location>
</feature>
<proteinExistence type="predicted"/>
<name>A0AAD7NEX2_9AGAR</name>
<feature type="compositionally biased region" description="Polar residues" evidence="1">
    <location>
        <begin position="154"/>
        <end position="166"/>
    </location>
</feature>
<evidence type="ECO:0000256" key="1">
    <source>
        <dbReference type="SAM" id="MobiDB-lite"/>
    </source>
</evidence>
<comment type="caution">
    <text evidence="2">The sequence shown here is derived from an EMBL/GenBank/DDBJ whole genome shotgun (WGS) entry which is preliminary data.</text>
</comment>
<dbReference type="Proteomes" id="UP001215598">
    <property type="component" value="Unassembled WGS sequence"/>
</dbReference>
<sequence>MHARRVFPRGLPTPTHLHHFLPAPLLIPNVSLPPPFPLVIAPFCDQLGDPTSRTPHSMPRQYFLPPKVQICQWRRPTPSLCGENARRGDGLTHALTRSTSFVRAGASGQITPNSRGSPPGTFPQAPPSTLPSIAVWVRLERRPISPPWMLLSVTRQPNGRKNTPTKTRFPISRSDSTPRYHWQRVPHSLRNDSAKRTTGGFHIAQYQSSSLRCHPRPLGLIRELGGFQSPV</sequence>
<organism evidence="2 3">
    <name type="scientific">Mycena metata</name>
    <dbReference type="NCBI Taxonomy" id="1033252"/>
    <lineage>
        <taxon>Eukaryota</taxon>
        <taxon>Fungi</taxon>
        <taxon>Dikarya</taxon>
        <taxon>Basidiomycota</taxon>
        <taxon>Agaricomycotina</taxon>
        <taxon>Agaricomycetes</taxon>
        <taxon>Agaricomycetidae</taxon>
        <taxon>Agaricales</taxon>
        <taxon>Marasmiineae</taxon>
        <taxon>Mycenaceae</taxon>
        <taxon>Mycena</taxon>
    </lineage>
</organism>
<keyword evidence="3" id="KW-1185">Reference proteome</keyword>
<dbReference type="AlphaFoldDB" id="A0AAD7NEX2"/>
<evidence type="ECO:0000313" key="2">
    <source>
        <dbReference type="EMBL" id="KAJ7758039.1"/>
    </source>
</evidence>
<protein>
    <submittedName>
        <fullName evidence="2">Uncharacterized protein</fullName>
    </submittedName>
</protein>
<accession>A0AAD7NEX2</accession>
<evidence type="ECO:0000313" key="3">
    <source>
        <dbReference type="Proteomes" id="UP001215598"/>
    </source>
</evidence>
<feature type="region of interest" description="Disordered" evidence="1">
    <location>
        <begin position="108"/>
        <end position="127"/>
    </location>
</feature>
<dbReference type="EMBL" id="JARKIB010000043">
    <property type="protein sequence ID" value="KAJ7758039.1"/>
    <property type="molecule type" value="Genomic_DNA"/>
</dbReference>